<reference evidence="2" key="2">
    <citation type="submission" date="2015-01" db="EMBL/GenBank/DDBJ databases">
        <title>Evolutionary Origins and Diversification of the Mycorrhizal Mutualists.</title>
        <authorList>
            <consortium name="DOE Joint Genome Institute"/>
            <consortium name="Mycorrhizal Genomics Consortium"/>
            <person name="Kohler A."/>
            <person name="Kuo A."/>
            <person name="Nagy L.G."/>
            <person name="Floudas D."/>
            <person name="Copeland A."/>
            <person name="Barry K.W."/>
            <person name="Cichocki N."/>
            <person name="Veneault-Fourrey C."/>
            <person name="LaButti K."/>
            <person name="Lindquist E.A."/>
            <person name="Lipzen A."/>
            <person name="Lundell T."/>
            <person name="Morin E."/>
            <person name="Murat C."/>
            <person name="Riley R."/>
            <person name="Ohm R."/>
            <person name="Sun H."/>
            <person name="Tunlid A."/>
            <person name="Henrissat B."/>
            <person name="Grigoriev I.V."/>
            <person name="Hibbett D.S."/>
            <person name="Martin F."/>
        </authorList>
    </citation>
    <scope>NUCLEOTIDE SEQUENCE [LARGE SCALE GENOMIC DNA]</scope>
    <source>
        <strain evidence="2">Ve08.2h10</strain>
    </source>
</reference>
<sequence length="712" mass="80957">MPLRFVRSKISGVTPAPDALQVAITTTAFAGDLISTLQFPPATAAISVLLLIFETIQVSLIGCDRLARRAAQILVDIDNQMRGRWDSAPELLIQNLQKFEETLKLVHEFMRRLADSKWSDRFLRKNSIEDALCEYTRLMEEAAQSFQLTTLIDLHYTVSTLARKIDTSTDDQTSNETCVGVLPPYKKKESQDECTQKPGGSQSCVTFDAAVSVSDFTTLPMDTLAPSQASAPMTEIATCGVQDLLNDHYLPEELSCLTLGDDHGFRRYHQSEVMLRGRSRLQDSWWRGAMEVQVQGQPVLIKKYDDPKDHAYRQWVRDVRMLQNLYHPNLPHLLGFSDDKAQTPFILLSNGEWTQTSEALVRETLRTASLATCMELMLRFLKVHQDTAMYVQRQLNLTEGQVQDFFEASRYRVDSRKTLVVGLPPPREGQWCTGRNHGLAHTLLDACLHMLPNKGRVTYSHDKGDAEVTEDMQKKNNHLVTLARALLPSGSESPELPPKLQELIEDNDFDTPCLTLRQVRDLTFQAGGHDHSWYERHVPADKFFVGDIGYILPGTGWDSFVRLRNVFEDDMGVFKTSMKTKGEHWCWENMPIRRQPLQGFDMPMNIAGWPVAVPPHKQIDVVVVHEAFVSVVKDAWQYLLRTGKKLAGEAGIEPEDLILVTHAGTHQDFYIKDIRPQLFGMNQNRQLVDLRFNANPSHRQQMHGFHQPPHFN</sequence>
<dbReference type="InterPro" id="IPR059179">
    <property type="entry name" value="MLKL-like_MCAfunc"/>
</dbReference>
<name>A0A0D0CDW0_9AGAM</name>
<dbReference type="EMBL" id="KN825917">
    <property type="protein sequence ID" value="KIK80862.1"/>
    <property type="molecule type" value="Genomic_DNA"/>
</dbReference>
<dbReference type="HOGENOM" id="CLU_370495_0_0_1"/>
<dbReference type="InterPro" id="IPR036537">
    <property type="entry name" value="Adaptor_Cbl_N_dom_sf"/>
</dbReference>
<proteinExistence type="predicted"/>
<protein>
    <recommendedName>
        <fullName evidence="3">Protein kinase domain-containing protein</fullName>
    </recommendedName>
</protein>
<dbReference type="InParanoid" id="A0A0D0CDW0"/>
<accession>A0A0D0CDW0</accession>
<dbReference type="CDD" id="cd21037">
    <property type="entry name" value="MLKL_NTD"/>
    <property type="match status" value="1"/>
</dbReference>
<dbReference type="GO" id="GO:0007166">
    <property type="term" value="P:cell surface receptor signaling pathway"/>
    <property type="evidence" value="ECO:0007669"/>
    <property type="project" value="InterPro"/>
</dbReference>
<keyword evidence="2" id="KW-1185">Reference proteome</keyword>
<dbReference type="Gene3D" id="3.30.200.20">
    <property type="entry name" value="Phosphorylase Kinase, domain 1"/>
    <property type="match status" value="1"/>
</dbReference>
<dbReference type="Proteomes" id="UP000054538">
    <property type="component" value="Unassembled WGS sequence"/>
</dbReference>
<evidence type="ECO:0000313" key="2">
    <source>
        <dbReference type="Proteomes" id="UP000054538"/>
    </source>
</evidence>
<reference evidence="1 2" key="1">
    <citation type="submission" date="2014-04" db="EMBL/GenBank/DDBJ databases">
        <authorList>
            <consortium name="DOE Joint Genome Institute"/>
            <person name="Kuo A."/>
            <person name="Kohler A."/>
            <person name="Jargeat P."/>
            <person name="Nagy L.G."/>
            <person name="Floudas D."/>
            <person name="Copeland A."/>
            <person name="Barry K.W."/>
            <person name="Cichocki N."/>
            <person name="Veneault-Fourrey C."/>
            <person name="LaButti K."/>
            <person name="Lindquist E.A."/>
            <person name="Lipzen A."/>
            <person name="Lundell T."/>
            <person name="Morin E."/>
            <person name="Murat C."/>
            <person name="Sun H."/>
            <person name="Tunlid A."/>
            <person name="Henrissat B."/>
            <person name="Grigoriev I.V."/>
            <person name="Hibbett D.S."/>
            <person name="Martin F."/>
            <person name="Nordberg H.P."/>
            <person name="Cantor M.N."/>
            <person name="Hua S.X."/>
        </authorList>
    </citation>
    <scope>NUCLEOTIDE SEQUENCE [LARGE SCALE GENOMIC DNA]</scope>
    <source>
        <strain evidence="1 2">Ve08.2h10</strain>
    </source>
</reference>
<gene>
    <name evidence="1" type="ORF">PAXRUDRAFT_764104</name>
</gene>
<dbReference type="OrthoDB" id="3268478at2759"/>
<evidence type="ECO:0000313" key="1">
    <source>
        <dbReference type="EMBL" id="KIK80862.1"/>
    </source>
</evidence>
<dbReference type="STRING" id="930991.A0A0D0CDW0"/>
<dbReference type="Gene3D" id="1.20.930.20">
    <property type="entry name" value="Adaptor protein Cbl, N-terminal domain"/>
    <property type="match status" value="1"/>
</dbReference>
<organism evidence="1 2">
    <name type="scientific">Paxillus rubicundulus Ve08.2h10</name>
    <dbReference type="NCBI Taxonomy" id="930991"/>
    <lineage>
        <taxon>Eukaryota</taxon>
        <taxon>Fungi</taxon>
        <taxon>Dikarya</taxon>
        <taxon>Basidiomycota</taxon>
        <taxon>Agaricomycotina</taxon>
        <taxon>Agaricomycetes</taxon>
        <taxon>Agaricomycetidae</taxon>
        <taxon>Boletales</taxon>
        <taxon>Paxilineae</taxon>
        <taxon>Paxillaceae</taxon>
        <taxon>Paxillus</taxon>
    </lineage>
</organism>
<dbReference type="AlphaFoldDB" id="A0A0D0CDW0"/>
<evidence type="ECO:0008006" key="3">
    <source>
        <dbReference type="Google" id="ProtNLM"/>
    </source>
</evidence>